<sequence>MCQKRQFDIIQLACIEAITLFPTSLRVVEFGLYAQTFLSDVPECKSAIVACEEGLFYLRIEIKHRSSHTTAEP</sequence>
<dbReference type="AlphaFoldDB" id="A0A645CIP8"/>
<proteinExistence type="predicted"/>
<evidence type="ECO:0000313" key="1">
    <source>
        <dbReference type="EMBL" id="MPM76829.1"/>
    </source>
</evidence>
<accession>A0A645CIP8</accession>
<gene>
    <name evidence="1" type="ORF">SDC9_123828</name>
</gene>
<reference evidence="1" key="1">
    <citation type="submission" date="2019-08" db="EMBL/GenBank/DDBJ databases">
        <authorList>
            <person name="Kucharzyk K."/>
            <person name="Murdoch R.W."/>
            <person name="Higgins S."/>
            <person name="Loffler F."/>
        </authorList>
    </citation>
    <scope>NUCLEOTIDE SEQUENCE</scope>
</reference>
<comment type="caution">
    <text evidence="1">The sequence shown here is derived from an EMBL/GenBank/DDBJ whole genome shotgun (WGS) entry which is preliminary data.</text>
</comment>
<protein>
    <submittedName>
        <fullName evidence="1">Uncharacterized protein</fullName>
    </submittedName>
</protein>
<organism evidence="1">
    <name type="scientific">bioreactor metagenome</name>
    <dbReference type="NCBI Taxonomy" id="1076179"/>
    <lineage>
        <taxon>unclassified sequences</taxon>
        <taxon>metagenomes</taxon>
        <taxon>ecological metagenomes</taxon>
    </lineage>
</organism>
<dbReference type="EMBL" id="VSSQ01027529">
    <property type="protein sequence ID" value="MPM76829.1"/>
    <property type="molecule type" value="Genomic_DNA"/>
</dbReference>
<name>A0A645CIP8_9ZZZZ</name>